<accession>A0A9D4UZ25</accession>
<dbReference type="InterPro" id="IPR039276">
    <property type="entry name" value="SHH1/2"/>
</dbReference>
<sequence length="275" mass="31747">MGRPPSGEMRVFRFLPNEVNKLLSLWEDCKISGPPNEVLQDLVEKFSKAREQDGKGCVNRRQVLQWFQNRRWYVRKQAEKQLGRLSDKESFSERTQTTITPLSDDLDVATPTTPPSDEIDMSTVEFEAKSSKDGAWYDVRTFLEHRMLDSGPEVRVRFAGYGPEDDEWVDVRSAVRQRSLACEESDCTSIFRGDMVLCFLEGTKQALFYDAYVIDIERRKHDIRGCRCRFLVQYEHNGSMGILPLRKLCRRPEHEYADTQPVDNASTAMATNTSK</sequence>
<dbReference type="Gene3D" id="2.30.30.140">
    <property type="match status" value="1"/>
</dbReference>
<reference evidence="2" key="1">
    <citation type="submission" date="2021-01" db="EMBL/GenBank/DDBJ databases">
        <title>Adiantum capillus-veneris genome.</title>
        <authorList>
            <person name="Fang Y."/>
            <person name="Liao Q."/>
        </authorList>
    </citation>
    <scope>NUCLEOTIDE SEQUENCE</scope>
    <source>
        <strain evidence="2">H3</strain>
        <tissue evidence="2">Leaf</tissue>
    </source>
</reference>
<dbReference type="InterPro" id="IPR009057">
    <property type="entry name" value="Homeodomain-like_sf"/>
</dbReference>
<feature type="domain" description="SAWADEE" evidence="1">
    <location>
        <begin position="123"/>
        <end position="249"/>
    </location>
</feature>
<keyword evidence="3" id="KW-1185">Reference proteome</keyword>
<evidence type="ECO:0000313" key="3">
    <source>
        <dbReference type="Proteomes" id="UP000886520"/>
    </source>
</evidence>
<dbReference type="OrthoDB" id="1885884at2759"/>
<proteinExistence type="predicted"/>
<dbReference type="PANTHER" id="PTHR33827:SF7">
    <property type="entry name" value="PROTEIN SAWADEE HOMEODOMAIN HOMOLOG 2"/>
    <property type="match status" value="1"/>
</dbReference>
<evidence type="ECO:0000313" key="2">
    <source>
        <dbReference type="EMBL" id="KAI5076367.1"/>
    </source>
</evidence>
<dbReference type="GO" id="GO:0003682">
    <property type="term" value="F:chromatin binding"/>
    <property type="evidence" value="ECO:0007669"/>
    <property type="project" value="InterPro"/>
</dbReference>
<dbReference type="InterPro" id="IPR032001">
    <property type="entry name" value="SAWADEE_dom"/>
</dbReference>
<dbReference type="SUPFAM" id="SSF46689">
    <property type="entry name" value="Homeodomain-like"/>
    <property type="match status" value="1"/>
</dbReference>
<dbReference type="AlphaFoldDB" id="A0A9D4UZ25"/>
<protein>
    <recommendedName>
        <fullName evidence="1">SAWADEE domain-containing protein</fullName>
    </recommendedName>
</protein>
<evidence type="ECO:0000259" key="1">
    <source>
        <dbReference type="Pfam" id="PF16719"/>
    </source>
</evidence>
<dbReference type="Pfam" id="PF16719">
    <property type="entry name" value="SAWADEE"/>
    <property type="match status" value="1"/>
</dbReference>
<dbReference type="PANTHER" id="PTHR33827">
    <property type="entry name" value="PROTEIN SAWADEE HOMEODOMAIN HOMOLOG 2"/>
    <property type="match status" value="1"/>
</dbReference>
<dbReference type="Proteomes" id="UP000886520">
    <property type="component" value="Chromosome 8"/>
</dbReference>
<name>A0A9D4UZ25_ADICA</name>
<organism evidence="2 3">
    <name type="scientific">Adiantum capillus-veneris</name>
    <name type="common">Maidenhair fern</name>
    <dbReference type="NCBI Taxonomy" id="13818"/>
    <lineage>
        <taxon>Eukaryota</taxon>
        <taxon>Viridiplantae</taxon>
        <taxon>Streptophyta</taxon>
        <taxon>Embryophyta</taxon>
        <taxon>Tracheophyta</taxon>
        <taxon>Polypodiopsida</taxon>
        <taxon>Polypodiidae</taxon>
        <taxon>Polypodiales</taxon>
        <taxon>Pteridineae</taxon>
        <taxon>Pteridaceae</taxon>
        <taxon>Vittarioideae</taxon>
        <taxon>Adiantum</taxon>
    </lineage>
</organism>
<dbReference type="EMBL" id="JABFUD020000008">
    <property type="protein sequence ID" value="KAI5076367.1"/>
    <property type="molecule type" value="Genomic_DNA"/>
</dbReference>
<dbReference type="Gene3D" id="2.40.50.40">
    <property type="match status" value="1"/>
</dbReference>
<gene>
    <name evidence="2" type="ORF">GOP47_0008432</name>
</gene>
<comment type="caution">
    <text evidence="2">The sequence shown here is derived from an EMBL/GenBank/DDBJ whole genome shotgun (WGS) entry which is preliminary data.</text>
</comment>